<dbReference type="InterPro" id="IPR036890">
    <property type="entry name" value="HATPase_C_sf"/>
</dbReference>
<feature type="repeat" description="TPR" evidence="8">
    <location>
        <begin position="81"/>
        <end position="114"/>
    </location>
</feature>
<dbReference type="Pfam" id="PF13424">
    <property type="entry name" value="TPR_12"/>
    <property type="match status" value="3"/>
</dbReference>
<dbReference type="EMBL" id="CP025791">
    <property type="protein sequence ID" value="AUP77747.1"/>
    <property type="molecule type" value="Genomic_DNA"/>
</dbReference>
<protein>
    <recommendedName>
        <fullName evidence="2">histidine kinase</fullName>
        <ecNumber evidence="2">2.7.13.3</ecNumber>
    </recommendedName>
</protein>
<dbReference type="SMART" id="SM00387">
    <property type="entry name" value="HATPase_c"/>
    <property type="match status" value="1"/>
</dbReference>
<evidence type="ECO:0000256" key="5">
    <source>
        <dbReference type="ARBA" id="ARBA00022741"/>
    </source>
</evidence>
<name>A0A2K9PMF0_9FLAO</name>
<organism evidence="11 12">
    <name type="scientific">Flavivirga eckloniae</name>
    <dbReference type="NCBI Taxonomy" id="1803846"/>
    <lineage>
        <taxon>Bacteria</taxon>
        <taxon>Pseudomonadati</taxon>
        <taxon>Bacteroidota</taxon>
        <taxon>Flavobacteriia</taxon>
        <taxon>Flavobacteriales</taxon>
        <taxon>Flavobacteriaceae</taxon>
        <taxon>Flavivirga</taxon>
    </lineage>
</organism>
<dbReference type="GO" id="GO:0005524">
    <property type="term" value="F:ATP binding"/>
    <property type="evidence" value="ECO:0007669"/>
    <property type="project" value="UniProtKB-KW"/>
</dbReference>
<dbReference type="RefSeq" id="WP_102754406.1">
    <property type="nucleotide sequence ID" value="NZ_CP025791.1"/>
</dbReference>
<dbReference type="InterPro" id="IPR011495">
    <property type="entry name" value="Sig_transdc_His_kin_sub2_dim/P"/>
</dbReference>
<evidence type="ECO:0000256" key="7">
    <source>
        <dbReference type="ARBA" id="ARBA00022840"/>
    </source>
</evidence>
<keyword evidence="8" id="KW-0802">TPR repeat</keyword>
<dbReference type="AlphaFoldDB" id="A0A2K9PMF0"/>
<evidence type="ECO:0000256" key="1">
    <source>
        <dbReference type="ARBA" id="ARBA00000085"/>
    </source>
</evidence>
<evidence type="ECO:0000256" key="8">
    <source>
        <dbReference type="PROSITE-ProRule" id="PRU00339"/>
    </source>
</evidence>
<proteinExistence type="predicted"/>
<dbReference type="PROSITE" id="PS50109">
    <property type="entry name" value="HIS_KIN"/>
    <property type="match status" value="1"/>
</dbReference>
<dbReference type="InterPro" id="IPR003594">
    <property type="entry name" value="HATPase_dom"/>
</dbReference>
<dbReference type="Pfam" id="PF07568">
    <property type="entry name" value="HisKA_2"/>
    <property type="match status" value="1"/>
</dbReference>
<gene>
    <name evidence="11" type="ORF">C1H87_03055</name>
</gene>
<dbReference type="Gene3D" id="3.30.450.20">
    <property type="entry name" value="PAS domain"/>
    <property type="match status" value="1"/>
</dbReference>
<keyword evidence="9" id="KW-0812">Transmembrane</keyword>
<sequence>MKKVMPLLKRFVYLFFLFFYVSVVGQVDSLEQKLIDAPKKDKIEIYLQLVKKYSNTNVEKAIDYAKQGLEIAKEENSKERGTFYLKLGFLHNDVSEHLKALFYYEKALEVSEELDYELGIGKCYQNIGVTHVKMGNFDKALDYDLKALKIYEKHKEGKLITMLTGNIGSLYSCRLGDNENGLLYYNKALKLSEKNENYQFRSHILGAVAELYMRQKDFEKAKSFINKSVEIAEKSNYHRILISGLSNLSRISLEEKKYKDALKYSNEALQIRLKTGYTENNIGTYLTLAEIYEKLGDTQSVESNYNQALTQALKTNASPQLSKVYEALHKYTHRKKDYKKSYEYLLKYNEAENALFTKEKDKQLKEVQAKFDLESKEKEILLLTNENRIKSLENQNQRRAQTILIIGVVALIIILVTLFYAYKNKQTNNKTLAEKNKVISQTLKDREILLKEVHHRVKNNLQIVSSLLRLQHKFGSHKSSVEILQEIQDKIQAMSIIHEKLYKSSDLSLINLESYLDNLLTYFNTSYDLPKQNIKITTTIDDIDLSMDRLVPCGLIVNEIIANSIKYAFQDNSSGYISIKASKNENECVLTIQDTGVGFPEDFKVENSQSLGMQLIQGLTKQIKGTVDIISNPGACYTIKFNMA</sequence>
<dbReference type="SUPFAM" id="SSF48452">
    <property type="entry name" value="TPR-like"/>
    <property type="match status" value="2"/>
</dbReference>
<keyword evidence="6" id="KW-0418">Kinase</keyword>
<dbReference type="InterPro" id="IPR005467">
    <property type="entry name" value="His_kinase_dom"/>
</dbReference>
<dbReference type="Gene3D" id="3.30.565.10">
    <property type="entry name" value="Histidine kinase-like ATPase, C-terminal domain"/>
    <property type="match status" value="1"/>
</dbReference>
<dbReference type="KEGG" id="fek:C1H87_03055"/>
<dbReference type="Pfam" id="PF02518">
    <property type="entry name" value="HATPase_c"/>
    <property type="match status" value="1"/>
</dbReference>
<evidence type="ECO:0000256" key="9">
    <source>
        <dbReference type="SAM" id="Phobius"/>
    </source>
</evidence>
<dbReference type="InterPro" id="IPR019734">
    <property type="entry name" value="TPR_rpt"/>
</dbReference>
<keyword evidence="3" id="KW-0597">Phosphoprotein</keyword>
<dbReference type="InterPro" id="IPR011990">
    <property type="entry name" value="TPR-like_helical_dom_sf"/>
</dbReference>
<keyword evidence="12" id="KW-1185">Reference proteome</keyword>
<keyword evidence="9" id="KW-1133">Transmembrane helix</keyword>
<feature type="repeat" description="TPR" evidence="8">
    <location>
        <begin position="121"/>
        <end position="154"/>
    </location>
</feature>
<keyword evidence="9" id="KW-0472">Membrane</keyword>
<dbReference type="SUPFAM" id="SSF55874">
    <property type="entry name" value="ATPase domain of HSP90 chaperone/DNA topoisomerase II/histidine kinase"/>
    <property type="match status" value="1"/>
</dbReference>
<keyword evidence="7" id="KW-0067">ATP-binding</keyword>
<evidence type="ECO:0000313" key="12">
    <source>
        <dbReference type="Proteomes" id="UP000235826"/>
    </source>
</evidence>
<evidence type="ECO:0000256" key="6">
    <source>
        <dbReference type="ARBA" id="ARBA00022777"/>
    </source>
</evidence>
<dbReference type="PANTHER" id="PTHR41523">
    <property type="entry name" value="TWO-COMPONENT SYSTEM SENSOR PROTEIN"/>
    <property type="match status" value="1"/>
</dbReference>
<keyword evidence="5" id="KW-0547">Nucleotide-binding</keyword>
<comment type="catalytic activity">
    <reaction evidence="1">
        <text>ATP + protein L-histidine = ADP + protein N-phospho-L-histidine.</text>
        <dbReference type="EC" id="2.7.13.3"/>
    </reaction>
</comment>
<evidence type="ECO:0000256" key="3">
    <source>
        <dbReference type="ARBA" id="ARBA00022553"/>
    </source>
</evidence>
<dbReference type="Proteomes" id="UP000235826">
    <property type="component" value="Chromosome"/>
</dbReference>
<dbReference type="PANTHER" id="PTHR41523:SF8">
    <property type="entry name" value="ETHYLENE RESPONSE SENSOR PROTEIN"/>
    <property type="match status" value="1"/>
</dbReference>
<accession>A0A2K9PMF0</accession>
<evidence type="ECO:0000259" key="10">
    <source>
        <dbReference type="PROSITE" id="PS50109"/>
    </source>
</evidence>
<reference evidence="11 12" key="1">
    <citation type="submission" date="2018-01" db="EMBL/GenBank/DDBJ databases">
        <title>Complete genome sequence of Flavivirga eckloniae ECD14 isolated from seaweed Ecklonia cava.</title>
        <authorList>
            <person name="Lee J.H."/>
            <person name="Baik K.S."/>
            <person name="Seong C.N."/>
        </authorList>
    </citation>
    <scope>NUCLEOTIDE SEQUENCE [LARGE SCALE GENOMIC DNA]</scope>
    <source>
        <strain evidence="11 12">ECD14</strain>
    </source>
</reference>
<evidence type="ECO:0000256" key="2">
    <source>
        <dbReference type="ARBA" id="ARBA00012438"/>
    </source>
</evidence>
<evidence type="ECO:0000256" key="4">
    <source>
        <dbReference type="ARBA" id="ARBA00022679"/>
    </source>
</evidence>
<dbReference type="PROSITE" id="PS50005">
    <property type="entry name" value="TPR"/>
    <property type="match status" value="2"/>
</dbReference>
<dbReference type="SMART" id="SM00028">
    <property type="entry name" value="TPR"/>
    <property type="match status" value="6"/>
</dbReference>
<dbReference type="GO" id="GO:0004673">
    <property type="term" value="F:protein histidine kinase activity"/>
    <property type="evidence" value="ECO:0007669"/>
    <property type="project" value="UniProtKB-EC"/>
</dbReference>
<dbReference type="Gene3D" id="1.25.40.10">
    <property type="entry name" value="Tetratricopeptide repeat domain"/>
    <property type="match status" value="2"/>
</dbReference>
<dbReference type="EC" id="2.7.13.3" evidence="2"/>
<feature type="transmembrane region" description="Helical" evidence="9">
    <location>
        <begin position="403"/>
        <end position="422"/>
    </location>
</feature>
<keyword evidence="4" id="KW-0808">Transferase</keyword>
<feature type="domain" description="Histidine kinase" evidence="10">
    <location>
        <begin position="452"/>
        <end position="644"/>
    </location>
</feature>
<evidence type="ECO:0000313" key="11">
    <source>
        <dbReference type="EMBL" id="AUP77747.1"/>
    </source>
</evidence>
<dbReference type="OrthoDB" id="9767435at2"/>